<accession>A0A6M3L4Y9</accession>
<sequence>MARTYKQTIIRQIGNLTNDTPMIELAAHPGDSDEYLYVERIVFCVYEPANPDGICQIKDETDTIIWTIGVDTKKEFTLDFGMEGANLGKHSYLRAIVSGSTISQASVSIAFVGYRSLALNDTRWINPNLR</sequence>
<organism evidence="1">
    <name type="scientific">viral metagenome</name>
    <dbReference type="NCBI Taxonomy" id="1070528"/>
    <lineage>
        <taxon>unclassified sequences</taxon>
        <taxon>metagenomes</taxon>
        <taxon>organismal metagenomes</taxon>
    </lineage>
</organism>
<evidence type="ECO:0000313" key="1">
    <source>
        <dbReference type="EMBL" id="QJA89766.1"/>
    </source>
</evidence>
<protein>
    <submittedName>
        <fullName evidence="1">Uncharacterized protein</fullName>
    </submittedName>
</protein>
<proteinExistence type="predicted"/>
<gene>
    <name evidence="1" type="ORF">MM415B02510_0011</name>
</gene>
<reference evidence="1" key="1">
    <citation type="submission" date="2020-03" db="EMBL/GenBank/DDBJ databases">
        <title>The deep terrestrial virosphere.</title>
        <authorList>
            <person name="Holmfeldt K."/>
            <person name="Nilsson E."/>
            <person name="Simone D."/>
            <person name="Lopez-Fernandez M."/>
            <person name="Wu X."/>
            <person name="de Brujin I."/>
            <person name="Lundin D."/>
            <person name="Andersson A."/>
            <person name="Bertilsson S."/>
            <person name="Dopson M."/>
        </authorList>
    </citation>
    <scope>NUCLEOTIDE SEQUENCE</scope>
    <source>
        <strain evidence="1">MM415B02510</strain>
    </source>
</reference>
<name>A0A6M3L4Y9_9ZZZZ</name>
<dbReference type="EMBL" id="MT142867">
    <property type="protein sequence ID" value="QJA89766.1"/>
    <property type="molecule type" value="Genomic_DNA"/>
</dbReference>
<dbReference type="AlphaFoldDB" id="A0A6M3L4Y9"/>